<dbReference type="PANTHER" id="PTHR28013">
    <property type="entry name" value="PROTEIN DCV1-RELATED"/>
    <property type="match status" value="1"/>
</dbReference>
<dbReference type="Proteomes" id="UP001063166">
    <property type="component" value="Unassembled WGS sequence"/>
</dbReference>
<keyword evidence="3 5" id="KW-1133">Transmembrane helix</keyword>
<feature type="transmembrane region" description="Helical" evidence="5">
    <location>
        <begin position="113"/>
        <end position="136"/>
    </location>
</feature>
<evidence type="ECO:0000256" key="5">
    <source>
        <dbReference type="SAM" id="Phobius"/>
    </source>
</evidence>
<feature type="transmembrane region" description="Helical" evidence="5">
    <location>
        <begin position="193"/>
        <end position="220"/>
    </location>
</feature>
<keyword evidence="4 5" id="KW-0472">Membrane</keyword>
<evidence type="ECO:0000313" key="7">
    <source>
        <dbReference type="Proteomes" id="UP001063166"/>
    </source>
</evidence>
<evidence type="ECO:0000256" key="4">
    <source>
        <dbReference type="ARBA" id="ARBA00023136"/>
    </source>
</evidence>
<name>A0A9P3PGN9_LYOSH</name>
<keyword evidence="2 5" id="KW-0812">Transmembrane</keyword>
<evidence type="ECO:0000256" key="2">
    <source>
        <dbReference type="ARBA" id="ARBA00022692"/>
    </source>
</evidence>
<gene>
    <name evidence="6" type="ORF">LshimejAT787_0206220</name>
</gene>
<dbReference type="OrthoDB" id="2354757at2759"/>
<evidence type="ECO:0000256" key="1">
    <source>
        <dbReference type="ARBA" id="ARBA00004141"/>
    </source>
</evidence>
<accession>A0A9P3PGN9</accession>
<dbReference type="EMBL" id="BRPK01000002">
    <property type="protein sequence ID" value="GLB35057.1"/>
    <property type="molecule type" value="Genomic_DNA"/>
</dbReference>
<dbReference type="GO" id="GO:0005886">
    <property type="term" value="C:plasma membrane"/>
    <property type="evidence" value="ECO:0007669"/>
    <property type="project" value="InterPro"/>
</dbReference>
<dbReference type="InterPro" id="IPR051380">
    <property type="entry name" value="pH-response_reg_palI/RIM9"/>
</dbReference>
<evidence type="ECO:0000256" key="3">
    <source>
        <dbReference type="ARBA" id="ARBA00022989"/>
    </source>
</evidence>
<dbReference type="Pfam" id="PF06687">
    <property type="entry name" value="SUR7"/>
    <property type="match status" value="1"/>
</dbReference>
<protein>
    <submittedName>
        <fullName evidence="6">SUR7/PalI family protein</fullName>
    </submittedName>
</protein>
<dbReference type="InterPro" id="IPR009571">
    <property type="entry name" value="SUR7/Rim9-like_fungi"/>
</dbReference>
<reference evidence="6" key="1">
    <citation type="submission" date="2022-07" db="EMBL/GenBank/DDBJ databases">
        <title>The genome of Lyophyllum shimeji provides insight into the initial evolution of ectomycorrhizal fungal genome.</title>
        <authorList>
            <person name="Kobayashi Y."/>
            <person name="Shibata T."/>
            <person name="Hirakawa H."/>
            <person name="Shigenobu S."/>
            <person name="Nishiyama T."/>
            <person name="Yamada A."/>
            <person name="Hasebe M."/>
            <person name="Kawaguchi M."/>
        </authorList>
    </citation>
    <scope>NUCLEOTIDE SEQUENCE</scope>
    <source>
        <strain evidence="6">AT787</strain>
    </source>
</reference>
<comment type="subcellular location">
    <subcellularLocation>
        <location evidence="1">Membrane</location>
        <topology evidence="1">Multi-pass membrane protein</topology>
    </subcellularLocation>
</comment>
<sequence length="229" mass="24191">MFAALAALLLFVAFLLLLLVTLSVPIIKSIFLFRLTANLGSSLLATGANATANFGVWGYCIPSINFAVMGIDRATASHCSGTHLGYTLDSDVANALHATNFENVISRTTTAALVLHPIAAALTLFAFLISLFIFRLPSNATSRLPAQCILSIGLLAVILTTVVFLIDVGFVAVVRSKVHDASRGHLALAWGNAVWMTLGATIALWLAMIQAGAAACACGLRSRSKQEKF</sequence>
<dbReference type="GO" id="GO:0035838">
    <property type="term" value="C:growing cell tip"/>
    <property type="evidence" value="ECO:0007669"/>
    <property type="project" value="TreeGrafter"/>
</dbReference>
<dbReference type="AlphaFoldDB" id="A0A9P3PGN9"/>
<proteinExistence type="predicted"/>
<dbReference type="PANTHER" id="PTHR28013:SF3">
    <property type="entry name" value="PROTEIN DCV1-RELATED"/>
    <property type="match status" value="1"/>
</dbReference>
<comment type="caution">
    <text evidence="6">The sequence shown here is derived from an EMBL/GenBank/DDBJ whole genome shotgun (WGS) entry which is preliminary data.</text>
</comment>
<feature type="transmembrane region" description="Helical" evidence="5">
    <location>
        <begin position="148"/>
        <end position="173"/>
    </location>
</feature>
<evidence type="ECO:0000313" key="6">
    <source>
        <dbReference type="EMBL" id="GLB35057.1"/>
    </source>
</evidence>
<organism evidence="6 7">
    <name type="scientific">Lyophyllum shimeji</name>
    <name type="common">Hon-shimeji</name>
    <name type="synonym">Tricholoma shimeji</name>
    <dbReference type="NCBI Taxonomy" id="47721"/>
    <lineage>
        <taxon>Eukaryota</taxon>
        <taxon>Fungi</taxon>
        <taxon>Dikarya</taxon>
        <taxon>Basidiomycota</taxon>
        <taxon>Agaricomycotina</taxon>
        <taxon>Agaricomycetes</taxon>
        <taxon>Agaricomycetidae</taxon>
        <taxon>Agaricales</taxon>
        <taxon>Tricholomatineae</taxon>
        <taxon>Lyophyllaceae</taxon>
        <taxon>Lyophyllum</taxon>
    </lineage>
</organism>
<dbReference type="GO" id="GO:0032153">
    <property type="term" value="C:cell division site"/>
    <property type="evidence" value="ECO:0007669"/>
    <property type="project" value="TreeGrafter"/>
</dbReference>
<keyword evidence="7" id="KW-1185">Reference proteome</keyword>